<dbReference type="Proteomes" id="UP000585474">
    <property type="component" value="Unassembled WGS sequence"/>
</dbReference>
<accession>A0A7J0HF07</accession>
<dbReference type="SUPFAM" id="SSF56672">
    <property type="entry name" value="DNA/RNA polymerases"/>
    <property type="match status" value="1"/>
</dbReference>
<dbReference type="InterPro" id="IPR043502">
    <property type="entry name" value="DNA/RNA_pol_sf"/>
</dbReference>
<keyword evidence="6" id="KW-0695">RNA-directed DNA polymerase</keyword>
<keyword evidence="11" id="KW-1185">Reference proteome</keyword>
<keyword evidence="2" id="KW-0548">Nucleotidyltransferase</keyword>
<evidence type="ECO:0000259" key="7">
    <source>
        <dbReference type="Pfam" id="PF17917"/>
    </source>
</evidence>
<dbReference type="Gene3D" id="3.30.420.10">
    <property type="entry name" value="Ribonuclease H-like superfamily/Ribonuclease H"/>
    <property type="match status" value="1"/>
</dbReference>
<feature type="domain" description="Reverse transcriptase RNase H-like" evidence="7">
    <location>
        <begin position="141"/>
        <end position="225"/>
    </location>
</feature>
<evidence type="ECO:0000256" key="1">
    <source>
        <dbReference type="ARBA" id="ARBA00022679"/>
    </source>
</evidence>
<feature type="domain" description="Integrase zinc-binding" evidence="8">
    <location>
        <begin position="306"/>
        <end position="363"/>
    </location>
</feature>
<dbReference type="FunFam" id="1.10.340.70:FF:000001">
    <property type="entry name" value="Retrovirus-related Pol polyprotein from transposon gypsy-like Protein"/>
    <property type="match status" value="1"/>
</dbReference>
<dbReference type="Pfam" id="PF17921">
    <property type="entry name" value="Integrase_H2C2"/>
    <property type="match status" value="1"/>
</dbReference>
<evidence type="ECO:0000259" key="9">
    <source>
        <dbReference type="Pfam" id="PF24626"/>
    </source>
</evidence>
<dbReference type="Gene3D" id="3.30.70.270">
    <property type="match status" value="1"/>
</dbReference>
<organism evidence="10 11">
    <name type="scientific">Actinidia rufa</name>
    <dbReference type="NCBI Taxonomy" id="165716"/>
    <lineage>
        <taxon>Eukaryota</taxon>
        <taxon>Viridiplantae</taxon>
        <taxon>Streptophyta</taxon>
        <taxon>Embryophyta</taxon>
        <taxon>Tracheophyta</taxon>
        <taxon>Spermatophyta</taxon>
        <taxon>Magnoliopsida</taxon>
        <taxon>eudicotyledons</taxon>
        <taxon>Gunneridae</taxon>
        <taxon>Pentapetalae</taxon>
        <taxon>asterids</taxon>
        <taxon>Ericales</taxon>
        <taxon>Actinidiaceae</taxon>
        <taxon>Actinidia</taxon>
    </lineage>
</organism>
<reference evidence="10 11" key="1">
    <citation type="submission" date="2019-07" db="EMBL/GenBank/DDBJ databases">
        <title>De Novo Assembly of kiwifruit Actinidia rufa.</title>
        <authorList>
            <person name="Sugita-Konishi S."/>
            <person name="Sato K."/>
            <person name="Mori E."/>
            <person name="Abe Y."/>
            <person name="Kisaki G."/>
            <person name="Hamano K."/>
            <person name="Suezawa K."/>
            <person name="Otani M."/>
            <person name="Fukuda T."/>
            <person name="Manabe T."/>
            <person name="Gomi K."/>
            <person name="Tabuchi M."/>
            <person name="Akimitsu K."/>
            <person name="Kataoka I."/>
        </authorList>
    </citation>
    <scope>NUCLEOTIDE SEQUENCE [LARGE SCALE GENOMIC DNA]</scope>
    <source>
        <strain evidence="11">cv. Fuchu</strain>
    </source>
</reference>
<dbReference type="InterPro" id="IPR036397">
    <property type="entry name" value="RNaseH_sf"/>
</dbReference>
<dbReference type="CDD" id="cd09274">
    <property type="entry name" value="RNase_HI_RT_Ty3"/>
    <property type="match status" value="1"/>
</dbReference>
<dbReference type="InterPro" id="IPR043128">
    <property type="entry name" value="Rev_trsase/Diguanyl_cyclase"/>
</dbReference>
<name>A0A7J0HF07_9ERIC</name>
<dbReference type="PANTHER" id="PTHR35046">
    <property type="entry name" value="ZINC KNUCKLE (CCHC-TYPE) FAMILY PROTEIN"/>
    <property type="match status" value="1"/>
</dbReference>
<dbReference type="OrthoDB" id="1933708at2759"/>
<dbReference type="Gene3D" id="1.10.340.70">
    <property type="match status" value="1"/>
</dbReference>
<dbReference type="GO" id="GO:0004519">
    <property type="term" value="F:endonuclease activity"/>
    <property type="evidence" value="ECO:0007669"/>
    <property type="project" value="UniProtKB-KW"/>
</dbReference>
<evidence type="ECO:0000256" key="4">
    <source>
        <dbReference type="ARBA" id="ARBA00022759"/>
    </source>
</evidence>
<dbReference type="PANTHER" id="PTHR35046:SF9">
    <property type="entry name" value="RNA-DIRECTED DNA POLYMERASE"/>
    <property type="match status" value="1"/>
</dbReference>
<comment type="caution">
    <text evidence="10">The sequence shown here is derived from an EMBL/GenBank/DDBJ whole genome shotgun (WGS) entry which is preliminary data.</text>
</comment>
<dbReference type="GO" id="GO:0003964">
    <property type="term" value="F:RNA-directed DNA polymerase activity"/>
    <property type="evidence" value="ECO:0007669"/>
    <property type="project" value="UniProtKB-KW"/>
</dbReference>
<dbReference type="InterPro" id="IPR056924">
    <property type="entry name" value="SH3_Tf2-1"/>
</dbReference>
<protein>
    <recommendedName>
        <fullName evidence="12">Transposon Ty3-I Gag-Pol polyprotein</fullName>
    </recommendedName>
</protein>
<evidence type="ECO:0000256" key="2">
    <source>
        <dbReference type="ARBA" id="ARBA00022695"/>
    </source>
</evidence>
<evidence type="ECO:0008006" key="12">
    <source>
        <dbReference type="Google" id="ProtNLM"/>
    </source>
</evidence>
<evidence type="ECO:0000256" key="6">
    <source>
        <dbReference type="ARBA" id="ARBA00022918"/>
    </source>
</evidence>
<dbReference type="SUPFAM" id="SSF53098">
    <property type="entry name" value="Ribonuclease H-like"/>
    <property type="match status" value="1"/>
</dbReference>
<keyword evidence="1" id="KW-0808">Transferase</keyword>
<dbReference type="Pfam" id="PF24626">
    <property type="entry name" value="SH3_Tf2-1"/>
    <property type="match status" value="1"/>
</dbReference>
<dbReference type="InterPro" id="IPR012337">
    <property type="entry name" value="RNaseH-like_sf"/>
</dbReference>
<proteinExistence type="predicted"/>
<gene>
    <name evidence="10" type="ORF">Acr_29g0007900</name>
</gene>
<dbReference type="AlphaFoldDB" id="A0A7J0HF07"/>
<dbReference type="EMBL" id="BJWL01000029">
    <property type="protein sequence ID" value="GFZ21628.1"/>
    <property type="molecule type" value="Genomic_DNA"/>
</dbReference>
<keyword evidence="3" id="KW-0540">Nuclease</keyword>
<feature type="domain" description="Tf2-1-like SH3-like" evidence="9">
    <location>
        <begin position="461"/>
        <end position="506"/>
    </location>
</feature>
<evidence type="ECO:0000256" key="3">
    <source>
        <dbReference type="ARBA" id="ARBA00022722"/>
    </source>
</evidence>
<evidence type="ECO:0000256" key="5">
    <source>
        <dbReference type="ARBA" id="ARBA00022801"/>
    </source>
</evidence>
<dbReference type="InterPro" id="IPR041373">
    <property type="entry name" value="RT_RNaseH"/>
</dbReference>
<dbReference type="Pfam" id="PF17917">
    <property type="entry name" value="RT_RNaseH"/>
    <property type="match status" value="1"/>
</dbReference>
<dbReference type="InterPro" id="IPR041588">
    <property type="entry name" value="Integrase_H2C2"/>
</dbReference>
<dbReference type="GO" id="GO:0003676">
    <property type="term" value="F:nucleic acid binding"/>
    <property type="evidence" value="ECO:0007669"/>
    <property type="project" value="InterPro"/>
</dbReference>
<evidence type="ECO:0000259" key="8">
    <source>
        <dbReference type="Pfam" id="PF17921"/>
    </source>
</evidence>
<evidence type="ECO:0000313" key="11">
    <source>
        <dbReference type="Proteomes" id="UP000585474"/>
    </source>
</evidence>
<keyword evidence="5" id="KW-0378">Hydrolase</keyword>
<dbReference type="GO" id="GO:0016787">
    <property type="term" value="F:hydrolase activity"/>
    <property type="evidence" value="ECO:0007669"/>
    <property type="project" value="UniProtKB-KW"/>
</dbReference>
<evidence type="ECO:0000313" key="10">
    <source>
        <dbReference type="EMBL" id="GFZ21628.1"/>
    </source>
</evidence>
<keyword evidence="4" id="KW-0255">Endonuclease</keyword>
<sequence length="561" mass="64844">MIVFMYKEVFLNANQLDSSLPSVVISLFQEFEDVFPEEVPHGLPPIRGIEHQIDFVPGASIPNCQAYRSNPEETKELQRKEKLYANLKKCNFCTDKLVFLGFVVNSKGIKVDEERSKPSKNGRPPLVSIMLGVFMDLPASIGGAVLMQEGRPLAYFSEKLSGAALNYPTYDKELYALVRALGTWQHYLWPKEFVIRTDHESLKHLKSQHKLNKRHARWIEFIETFPYVIRYKQGKENVVADALSRRYALISSLDAKFLGFEHIKEVYYDDHDFGEMYSACEKSAEGKFYKHEGFLFRENKLCVPNCSMRDLLVRESHGGGLMGHFGVAKTLAILQEHFYWPHMKRDVERICGRCVTCRQAKSRVQPNGLYTPLPIPSSPWIDISMDFVLGLPRSRRGKDSIFVVVDRFSKMAHFIPCHKTNDASHVADLFFREIVRLHEKRTEQYIKQANKGRHKLVFEPGDWVRLHMRKERFPVQRRSKLLPRGDGPFQVLERINDNAYKLDLPGEDLRANPSQEGRNDEDIKAIKAHGPIQAPIGPVMRARTKRFEEELNTLVRRVLQQ</sequence>